<evidence type="ECO:0000256" key="4">
    <source>
        <dbReference type="ARBA" id="ARBA00022840"/>
    </source>
</evidence>
<organism evidence="6 7">
    <name type="scientific">Nocardioides soli</name>
    <dbReference type="NCBI Taxonomy" id="1036020"/>
    <lineage>
        <taxon>Bacteria</taxon>
        <taxon>Bacillati</taxon>
        <taxon>Actinomycetota</taxon>
        <taxon>Actinomycetes</taxon>
        <taxon>Propionibacteriales</taxon>
        <taxon>Nocardioidaceae</taxon>
        <taxon>Nocardioides</taxon>
    </lineage>
</organism>
<keyword evidence="1" id="KW-0813">Transport</keyword>
<dbReference type="PANTHER" id="PTHR43790">
    <property type="entry name" value="CARBOHYDRATE TRANSPORT ATP-BINDING PROTEIN MG119-RELATED"/>
    <property type="match status" value="1"/>
</dbReference>
<dbReference type="InterPro" id="IPR027417">
    <property type="entry name" value="P-loop_NTPase"/>
</dbReference>
<dbReference type="InterPro" id="IPR003439">
    <property type="entry name" value="ABC_transporter-like_ATP-bd"/>
</dbReference>
<protein>
    <submittedName>
        <fullName evidence="6">ABC-type sugar transport system ATPase subunit</fullName>
    </submittedName>
</protein>
<dbReference type="Proteomes" id="UP000589626">
    <property type="component" value="Unassembled WGS sequence"/>
</dbReference>
<keyword evidence="2" id="KW-0677">Repeat</keyword>
<proteinExistence type="predicted"/>
<dbReference type="SUPFAM" id="SSF52540">
    <property type="entry name" value="P-loop containing nucleoside triphosphate hydrolases"/>
    <property type="match status" value="2"/>
</dbReference>
<dbReference type="AlphaFoldDB" id="A0A7W4VVQ9"/>
<dbReference type="RefSeq" id="WP_183592374.1">
    <property type="nucleotide sequence ID" value="NZ_JACHWR010000002.1"/>
</dbReference>
<feature type="domain" description="ABC transporter" evidence="5">
    <location>
        <begin position="267"/>
        <end position="510"/>
    </location>
</feature>
<dbReference type="PROSITE" id="PS50893">
    <property type="entry name" value="ABC_TRANSPORTER_2"/>
    <property type="match status" value="2"/>
</dbReference>
<keyword evidence="3" id="KW-0547">Nucleotide-binding</keyword>
<gene>
    <name evidence="6" type="ORF">FHU40_002221</name>
</gene>
<dbReference type="CDD" id="cd03215">
    <property type="entry name" value="ABC_Carb_Monos_II"/>
    <property type="match status" value="1"/>
</dbReference>
<keyword evidence="6" id="KW-0762">Sugar transport</keyword>
<dbReference type="PROSITE" id="PS00211">
    <property type="entry name" value="ABC_TRANSPORTER_1"/>
    <property type="match status" value="1"/>
</dbReference>
<dbReference type="InterPro" id="IPR017871">
    <property type="entry name" value="ABC_transporter-like_CS"/>
</dbReference>
<dbReference type="SMART" id="SM00382">
    <property type="entry name" value="AAA"/>
    <property type="match status" value="2"/>
</dbReference>
<dbReference type="GO" id="GO:0005524">
    <property type="term" value="F:ATP binding"/>
    <property type="evidence" value="ECO:0007669"/>
    <property type="project" value="UniProtKB-KW"/>
</dbReference>
<sequence>METAIASPGTEERRGDDLISLHGLRKRFGGVHALRDGSLDLRRGEIHALIGENGSGKSTLLNILSGQFRADGGEVVLGSATLTPAAAQAELAQRVAIVTQELSLAPDLSVGENIHLGHSKRRRPWGIDWRSTYADAREAIRQLGVDIDPRTPLSQLRLDQRQLVEIARALVQGAPVLILDEPTSALTDEAVEPLFTVLRRLRDQGTAVVFVSHRLDELLGLADQITVLRNGRTVAARPRAAYTRQLLVSDMLGYEPEHYTPPALEVESTEGILEVRGLSVPGALREVSFEVNEGEVVGLFGLAGSGCSEAVRALAGLEPGASGTVDLGGRDSVPASPLEAGRRGLSFVPGDRGDEGLALEMSILDNLNLGGPARHSRWRRIRRNAEAEAGRAAAASMNLVASSLSAPVGSLSGGNQQKVLLARCLGVRPKVLVLEEPTRGVDVGAKAEIHRILHQARDAGLGILVTSSDLEEMLVLCDRFVVIFDGQVVAQARRTEVTETRLSHLASGEES</sequence>
<dbReference type="Gene3D" id="3.40.50.300">
    <property type="entry name" value="P-loop containing nucleotide triphosphate hydrolases"/>
    <property type="match status" value="2"/>
</dbReference>
<dbReference type="EMBL" id="JACHWR010000002">
    <property type="protein sequence ID" value="MBB3042403.1"/>
    <property type="molecule type" value="Genomic_DNA"/>
</dbReference>
<dbReference type="CDD" id="cd03216">
    <property type="entry name" value="ABC_Carb_Monos_I"/>
    <property type="match status" value="1"/>
</dbReference>
<evidence type="ECO:0000259" key="5">
    <source>
        <dbReference type="PROSITE" id="PS50893"/>
    </source>
</evidence>
<comment type="caution">
    <text evidence="6">The sequence shown here is derived from an EMBL/GenBank/DDBJ whole genome shotgun (WGS) entry which is preliminary data.</text>
</comment>
<dbReference type="Pfam" id="PF00005">
    <property type="entry name" value="ABC_tran"/>
    <property type="match status" value="2"/>
</dbReference>
<feature type="domain" description="ABC transporter" evidence="5">
    <location>
        <begin position="19"/>
        <end position="255"/>
    </location>
</feature>
<keyword evidence="7" id="KW-1185">Reference proteome</keyword>
<evidence type="ECO:0000256" key="2">
    <source>
        <dbReference type="ARBA" id="ARBA00022737"/>
    </source>
</evidence>
<dbReference type="GO" id="GO:0016887">
    <property type="term" value="F:ATP hydrolysis activity"/>
    <property type="evidence" value="ECO:0007669"/>
    <property type="project" value="InterPro"/>
</dbReference>
<name>A0A7W4VVQ9_9ACTN</name>
<evidence type="ECO:0000256" key="1">
    <source>
        <dbReference type="ARBA" id="ARBA00022448"/>
    </source>
</evidence>
<dbReference type="InterPro" id="IPR050107">
    <property type="entry name" value="ABC_carbohydrate_import_ATPase"/>
</dbReference>
<reference evidence="6 7" key="1">
    <citation type="submission" date="2020-08" db="EMBL/GenBank/DDBJ databases">
        <title>Sequencing the genomes of 1000 actinobacteria strains.</title>
        <authorList>
            <person name="Klenk H.-P."/>
        </authorList>
    </citation>
    <scope>NUCLEOTIDE SEQUENCE [LARGE SCALE GENOMIC DNA]</scope>
    <source>
        <strain evidence="6 7">DSM 105498</strain>
    </source>
</reference>
<accession>A0A7W4VVQ9</accession>
<evidence type="ECO:0000256" key="3">
    <source>
        <dbReference type="ARBA" id="ARBA00022741"/>
    </source>
</evidence>
<evidence type="ECO:0000313" key="6">
    <source>
        <dbReference type="EMBL" id="MBB3042403.1"/>
    </source>
</evidence>
<dbReference type="InterPro" id="IPR003593">
    <property type="entry name" value="AAA+_ATPase"/>
</dbReference>
<dbReference type="PANTHER" id="PTHR43790:SF9">
    <property type="entry name" value="GALACTOFURANOSE TRANSPORTER ATP-BINDING PROTEIN YTFR"/>
    <property type="match status" value="1"/>
</dbReference>
<evidence type="ECO:0000313" key="7">
    <source>
        <dbReference type="Proteomes" id="UP000589626"/>
    </source>
</evidence>
<keyword evidence="4" id="KW-0067">ATP-binding</keyword>